<evidence type="ECO:0000313" key="3">
    <source>
        <dbReference type="Proteomes" id="UP001239522"/>
    </source>
</evidence>
<keyword evidence="1" id="KW-0472">Membrane</keyword>
<evidence type="ECO:0000313" key="2">
    <source>
        <dbReference type="EMBL" id="WLQ35374.1"/>
    </source>
</evidence>
<keyword evidence="1" id="KW-0812">Transmembrane</keyword>
<reference evidence="2 3" key="1">
    <citation type="submission" date="2023-03" db="EMBL/GenBank/DDBJ databases">
        <title>Isolation and description of six Streptomyces strains from soil environments, able to metabolize different microbial glucans.</title>
        <authorList>
            <person name="Widen T."/>
            <person name="Larsbrink J."/>
        </authorList>
    </citation>
    <scope>NUCLEOTIDE SEQUENCE [LARGE SCALE GENOMIC DNA]</scope>
    <source>
        <strain evidence="2 3">Mut1</strain>
    </source>
</reference>
<feature type="transmembrane region" description="Helical" evidence="1">
    <location>
        <begin position="70"/>
        <end position="88"/>
    </location>
</feature>
<evidence type="ECO:0008006" key="4">
    <source>
        <dbReference type="Google" id="ProtNLM"/>
    </source>
</evidence>
<evidence type="ECO:0000256" key="1">
    <source>
        <dbReference type="SAM" id="Phobius"/>
    </source>
</evidence>
<dbReference type="Proteomes" id="UP001239522">
    <property type="component" value="Chromosome"/>
</dbReference>
<keyword evidence="3" id="KW-1185">Reference proteome</keyword>
<dbReference type="EMBL" id="CP120997">
    <property type="protein sequence ID" value="WLQ35374.1"/>
    <property type="molecule type" value="Genomic_DNA"/>
</dbReference>
<proteinExistence type="predicted"/>
<protein>
    <recommendedName>
        <fullName evidence="4">Integral membrane protein</fullName>
    </recommendedName>
</protein>
<sequence>MSHDPGDNGGISSRSYGRDSTVIGRADTLFQVFIQRASFVTGWLFLVLTVALTGYAVWNWPGGSRKQYVVFFVFLVLAFLAAVAHIGVRRPERGRAGGVGRGTGGARPRLPDLLLIASLVFSLISWWSFQNVVRNGEVATVIQVTGKRPLTGASGSVLTLTMPQPERADRRDRLRLTLEVGEDDPSAPACSHKTRVQLTAVTQGVSPRRSNLPARSTTDFALGDLAARSGTSFELRVRTVEGCTLRLLDWQAVLHNT</sequence>
<organism evidence="2 3">
    <name type="scientific">Streptomyces castrisilvae</name>
    <dbReference type="NCBI Taxonomy" id="3033811"/>
    <lineage>
        <taxon>Bacteria</taxon>
        <taxon>Bacillati</taxon>
        <taxon>Actinomycetota</taxon>
        <taxon>Actinomycetes</taxon>
        <taxon>Kitasatosporales</taxon>
        <taxon>Streptomycetaceae</taxon>
        <taxon>Streptomyces</taxon>
    </lineage>
</organism>
<feature type="transmembrane region" description="Helical" evidence="1">
    <location>
        <begin position="39"/>
        <end position="58"/>
    </location>
</feature>
<gene>
    <name evidence="2" type="ORF">P8A18_18960</name>
</gene>
<dbReference type="RefSeq" id="WP_306056029.1">
    <property type="nucleotide sequence ID" value="NZ_CP120997.1"/>
</dbReference>
<name>A0ABY9HLZ1_9ACTN</name>
<accession>A0ABY9HLZ1</accession>
<keyword evidence="1" id="KW-1133">Transmembrane helix</keyword>